<reference evidence="2 4" key="1">
    <citation type="submission" date="2016-09" db="EMBL/GenBank/DDBJ databases">
        <authorList>
            <consortium name="Pathogen Informatics"/>
        </authorList>
    </citation>
    <scope>NUCLEOTIDE SEQUENCE [LARGE SCALE GENOMIC DNA]</scope>
    <source>
        <strain evidence="2 4">82B</strain>
    </source>
</reference>
<dbReference type="EMBL" id="FMPG01000005">
    <property type="protein sequence ID" value="SCS98866.1"/>
    <property type="molecule type" value="Genomic_DNA"/>
</dbReference>
<evidence type="ECO:0000313" key="3">
    <source>
        <dbReference type="Proteomes" id="UP000095412"/>
    </source>
</evidence>
<dbReference type="RefSeq" id="WP_159427252.1">
    <property type="nucleotide sequence ID" value="NZ_FMPG01000005.1"/>
</dbReference>
<reference evidence="1 3" key="2">
    <citation type="submission" date="2016-09" db="EMBL/GenBank/DDBJ databases">
        <authorList>
            <consortium name="Pathogen Informatics"/>
            <person name="Sun Q."/>
            <person name="Inoue M."/>
        </authorList>
    </citation>
    <scope>NUCLEOTIDE SEQUENCE [LARGE SCALE GENOMIC DNA]</scope>
    <source>
        <strain evidence="1 3">82C</strain>
    </source>
</reference>
<dbReference type="Proteomes" id="UP000095768">
    <property type="component" value="Unassembled WGS sequence"/>
</dbReference>
<keyword evidence="3" id="KW-1185">Reference proteome</keyword>
<evidence type="ECO:0000313" key="4">
    <source>
        <dbReference type="Proteomes" id="UP000095768"/>
    </source>
</evidence>
<protein>
    <submittedName>
        <fullName evidence="2">Transcriptional regulator</fullName>
    </submittedName>
</protein>
<accession>A0A1D4L0B7</accession>
<evidence type="ECO:0000313" key="1">
    <source>
        <dbReference type="EMBL" id="SCS79483.1"/>
    </source>
</evidence>
<dbReference type="EMBL" id="FMPI01000006">
    <property type="protein sequence ID" value="SCS79483.1"/>
    <property type="molecule type" value="Genomic_DNA"/>
</dbReference>
<name>A0A1D4L0B7_9STAP</name>
<dbReference type="Proteomes" id="UP000095412">
    <property type="component" value="Unassembled WGS sequence"/>
</dbReference>
<dbReference type="AlphaFoldDB" id="A0A1D4L0B7"/>
<gene>
    <name evidence="2" type="ORF">SAMEA2297795_01528</name>
    <name evidence="1" type="ORF">SAMEA2297796_01149</name>
</gene>
<sequence length="46" mass="5609">MNQHKQSTDTDLINLISDRHNELRQKVEYLMAQQFPEIHFSSSEWY</sequence>
<evidence type="ECO:0000313" key="2">
    <source>
        <dbReference type="EMBL" id="SCS98866.1"/>
    </source>
</evidence>
<organism evidence="2 4">
    <name type="scientific">Staphylococcus caeli</name>
    <dbReference type="NCBI Taxonomy" id="2201815"/>
    <lineage>
        <taxon>Bacteria</taxon>
        <taxon>Bacillati</taxon>
        <taxon>Bacillota</taxon>
        <taxon>Bacilli</taxon>
        <taxon>Bacillales</taxon>
        <taxon>Staphylococcaceae</taxon>
        <taxon>Staphylococcus</taxon>
    </lineage>
</organism>
<dbReference type="OrthoDB" id="2404954at2"/>
<proteinExistence type="predicted"/>